<keyword evidence="3" id="KW-1185">Reference proteome</keyword>
<comment type="caution">
    <text evidence="2">The sequence shown here is derived from an EMBL/GenBank/DDBJ whole genome shotgun (WGS) entry which is preliminary data.</text>
</comment>
<sequence>MPQETPFLTEPSAAGETATGPAPDALFDLAVNRAALAVRGSTLEAWHARTRFARRVNLSDIRRALASRPQGENWHWQGGNDGSWMPGKAQFP</sequence>
<evidence type="ECO:0000313" key="2">
    <source>
        <dbReference type="EMBL" id="MFC3863082.1"/>
    </source>
</evidence>
<dbReference type="EMBL" id="JBHRZF010000229">
    <property type="protein sequence ID" value="MFC3863082.1"/>
    <property type="molecule type" value="Genomic_DNA"/>
</dbReference>
<name>A0ABV8AF15_9DEIO</name>
<organism evidence="2 3">
    <name type="scientific">Deinococcus antarcticus</name>
    <dbReference type="NCBI Taxonomy" id="1298767"/>
    <lineage>
        <taxon>Bacteria</taxon>
        <taxon>Thermotogati</taxon>
        <taxon>Deinococcota</taxon>
        <taxon>Deinococci</taxon>
        <taxon>Deinococcales</taxon>
        <taxon>Deinococcaceae</taxon>
        <taxon>Deinococcus</taxon>
    </lineage>
</organism>
<evidence type="ECO:0000313" key="3">
    <source>
        <dbReference type="Proteomes" id="UP001595748"/>
    </source>
</evidence>
<dbReference type="RefSeq" id="WP_380081016.1">
    <property type="nucleotide sequence ID" value="NZ_JBHRZF010000229.1"/>
</dbReference>
<dbReference type="Proteomes" id="UP001595748">
    <property type="component" value="Unassembled WGS sequence"/>
</dbReference>
<feature type="region of interest" description="Disordered" evidence="1">
    <location>
        <begin position="69"/>
        <end position="92"/>
    </location>
</feature>
<proteinExistence type="predicted"/>
<feature type="region of interest" description="Disordered" evidence="1">
    <location>
        <begin position="1"/>
        <end position="21"/>
    </location>
</feature>
<evidence type="ECO:0000256" key="1">
    <source>
        <dbReference type="SAM" id="MobiDB-lite"/>
    </source>
</evidence>
<reference evidence="3" key="1">
    <citation type="journal article" date="2019" name="Int. J. Syst. Evol. Microbiol.">
        <title>The Global Catalogue of Microorganisms (GCM) 10K type strain sequencing project: providing services to taxonomists for standard genome sequencing and annotation.</title>
        <authorList>
            <consortium name="The Broad Institute Genomics Platform"/>
            <consortium name="The Broad Institute Genome Sequencing Center for Infectious Disease"/>
            <person name="Wu L."/>
            <person name="Ma J."/>
        </authorList>
    </citation>
    <scope>NUCLEOTIDE SEQUENCE [LARGE SCALE GENOMIC DNA]</scope>
    <source>
        <strain evidence="3">CCTCC AB 2013263</strain>
    </source>
</reference>
<protein>
    <submittedName>
        <fullName evidence="2">Uncharacterized protein</fullName>
    </submittedName>
</protein>
<accession>A0ABV8AF15</accession>
<gene>
    <name evidence="2" type="ORF">ACFOPQ_20175</name>
</gene>